<protein>
    <recommendedName>
        <fullName evidence="3">histidine kinase</fullName>
        <ecNumber evidence="3">2.7.13.3</ecNumber>
    </recommendedName>
</protein>
<dbReference type="SMART" id="SM00091">
    <property type="entry name" value="PAS"/>
    <property type="match status" value="1"/>
</dbReference>
<dbReference type="SUPFAM" id="SSF47384">
    <property type="entry name" value="Homodimeric domain of signal transducing histidine kinase"/>
    <property type="match status" value="1"/>
</dbReference>
<proteinExistence type="predicted"/>
<dbReference type="PANTHER" id="PTHR43711:SF26">
    <property type="entry name" value="SENSOR HISTIDINE KINASE RCSC"/>
    <property type="match status" value="1"/>
</dbReference>
<dbReference type="NCBIfam" id="TIGR00229">
    <property type="entry name" value="sensory_box"/>
    <property type="match status" value="1"/>
</dbReference>
<dbReference type="InterPro" id="IPR003661">
    <property type="entry name" value="HisK_dim/P_dom"/>
</dbReference>
<feature type="domain" description="PAS" evidence="10">
    <location>
        <begin position="10"/>
        <end position="84"/>
    </location>
</feature>
<dbReference type="EC" id="2.7.13.3" evidence="3"/>
<dbReference type="Pfam" id="PF00512">
    <property type="entry name" value="HisKA"/>
    <property type="match status" value="1"/>
</dbReference>
<dbReference type="CDD" id="cd00130">
    <property type="entry name" value="PAS"/>
    <property type="match status" value="1"/>
</dbReference>
<evidence type="ECO:0000259" key="10">
    <source>
        <dbReference type="PROSITE" id="PS50112"/>
    </source>
</evidence>
<comment type="subcellular location">
    <subcellularLocation>
        <location evidence="2">Membrane</location>
    </subcellularLocation>
</comment>
<evidence type="ECO:0000256" key="8">
    <source>
        <dbReference type="ARBA" id="ARBA00023012"/>
    </source>
</evidence>
<keyword evidence="8" id="KW-0902">Two-component regulatory system</keyword>
<evidence type="ECO:0000313" key="12">
    <source>
        <dbReference type="EMBL" id="OIQ86828.1"/>
    </source>
</evidence>
<comment type="catalytic activity">
    <reaction evidence="1">
        <text>ATP + protein L-histidine = ADP + protein N-phospho-L-histidine.</text>
        <dbReference type="EC" id="2.7.13.3"/>
    </reaction>
</comment>
<dbReference type="Gene3D" id="3.30.450.20">
    <property type="entry name" value="PAS domain"/>
    <property type="match status" value="1"/>
</dbReference>
<sequence length="243" mass="27410">METRQALTRREDTFHAMFDHCFEFIGQLSPEGILLEANRTALEAVGVRLEEVVGKPFWDTPWWNHSPDEQARLRAAVRAAATGRFVRYETRHPGPAGLLWIDFSLKPVFNDQGDVRWLIPEGRDVTLRKRHEMELAEAKAAAESASQSKSQFVATMSHELRTPLNAILGYSELILSETFGPLNRQIQDYLHHIHSAGTRLLEEIQNILDIACIETNSLDLILEPLPPAQVAERAIALVASRKA</sequence>
<keyword evidence="5" id="KW-0547">Nucleotide-binding</keyword>
<dbReference type="InterPro" id="IPR036097">
    <property type="entry name" value="HisK_dim/P_sf"/>
</dbReference>
<evidence type="ECO:0000256" key="5">
    <source>
        <dbReference type="ARBA" id="ARBA00022741"/>
    </source>
</evidence>
<evidence type="ECO:0000256" key="7">
    <source>
        <dbReference type="ARBA" id="ARBA00022840"/>
    </source>
</evidence>
<dbReference type="SUPFAM" id="SSF55785">
    <property type="entry name" value="PYP-like sensor domain (PAS domain)"/>
    <property type="match status" value="1"/>
</dbReference>
<dbReference type="PROSITE" id="PS50113">
    <property type="entry name" value="PAC"/>
    <property type="match status" value="1"/>
</dbReference>
<gene>
    <name evidence="12" type="primary">todS_4</name>
    <name evidence="12" type="ORF">GALL_313360</name>
</gene>
<dbReference type="FunFam" id="1.10.287.130:FF:000038">
    <property type="entry name" value="Sensory transduction histidine kinase"/>
    <property type="match status" value="1"/>
</dbReference>
<name>A0A1J5R4B2_9ZZZZ</name>
<dbReference type="InterPro" id="IPR050736">
    <property type="entry name" value="Sensor_HK_Regulatory"/>
</dbReference>
<dbReference type="EMBL" id="MLJW01000457">
    <property type="protein sequence ID" value="OIQ86828.1"/>
    <property type="molecule type" value="Genomic_DNA"/>
</dbReference>
<keyword evidence="7" id="KW-0067">ATP-binding</keyword>
<evidence type="ECO:0000256" key="1">
    <source>
        <dbReference type="ARBA" id="ARBA00000085"/>
    </source>
</evidence>
<evidence type="ECO:0000256" key="3">
    <source>
        <dbReference type="ARBA" id="ARBA00012438"/>
    </source>
</evidence>
<dbReference type="GO" id="GO:0000155">
    <property type="term" value="F:phosphorelay sensor kinase activity"/>
    <property type="evidence" value="ECO:0007669"/>
    <property type="project" value="InterPro"/>
</dbReference>
<keyword evidence="9" id="KW-0472">Membrane</keyword>
<dbReference type="CDD" id="cd00082">
    <property type="entry name" value="HisKA"/>
    <property type="match status" value="1"/>
</dbReference>
<dbReference type="InterPro" id="IPR013656">
    <property type="entry name" value="PAS_4"/>
</dbReference>
<keyword evidence="4 12" id="KW-0808">Transferase</keyword>
<dbReference type="InterPro" id="IPR000700">
    <property type="entry name" value="PAS-assoc_C"/>
</dbReference>
<dbReference type="Gene3D" id="1.10.287.130">
    <property type="match status" value="1"/>
</dbReference>
<evidence type="ECO:0000256" key="4">
    <source>
        <dbReference type="ARBA" id="ARBA00022679"/>
    </source>
</evidence>
<dbReference type="Pfam" id="PF08448">
    <property type="entry name" value="PAS_4"/>
    <property type="match status" value="1"/>
</dbReference>
<evidence type="ECO:0000256" key="2">
    <source>
        <dbReference type="ARBA" id="ARBA00004370"/>
    </source>
</evidence>
<dbReference type="InterPro" id="IPR035965">
    <property type="entry name" value="PAS-like_dom_sf"/>
</dbReference>
<feature type="domain" description="PAC" evidence="11">
    <location>
        <begin position="84"/>
        <end position="137"/>
    </location>
</feature>
<comment type="caution">
    <text evidence="12">The sequence shown here is derived from an EMBL/GenBank/DDBJ whole genome shotgun (WGS) entry which is preliminary data.</text>
</comment>
<organism evidence="12">
    <name type="scientific">mine drainage metagenome</name>
    <dbReference type="NCBI Taxonomy" id="410659"/>
    <lineage>
        <taxon>unclassified sequences</taxon>
        <taxon>metagenomes</taxon>
        <taxon>ecological metagenomes</taxon>
    </lineage>
</organism>
<evidence type="ECO:0000256" key="9">
    <source>
        <dbReference type="ARBA" id="ARBA00023136"/>
    </source>
</evidence>
<dbReference type="GO" id="GO:0016020">
    <property type="term" value="C:membrane"/>
    <property type="evidence" value="ECO:0007669"/>
    <property type="project" value="UniProtKB-SubCell"/>
</dbReference>
<evidence type="ECO:0000256" key="6">
    <source>
        <dbReference type="ARBA" id="ARBA00022777"/>
    </source>
</evidence>
<dbReference type="PROSITE" id="PS50112">
    <property type="entry name" value="PAS"/>
    <property type="match status" value="1"/>
</dbReference>
<dbReference type="InterPro" id="IPR000014">
    <property type="entry name" value="PAS"/>
</dbReference>
<accession>A0A1J5R4B2</accession>
<keyword evidence="6 12" id="KW-0418">Kinase</keyword>
<dbReference type="GO" id="GO:0005524">
    <property type="term" value="F:ATP binding"/>
    <property type="evidence" value="ECO:0007669"/>
    <property type="project" value="UniProtKB-KW"/>
</dbReference>
<dbReference type="AlphaFoldDB" id="A0A1J5R4B2"/>
<dbReference type="SMART" id="SM00388">
    <property type="entry name" value="HisKA"/>
    <property type="match status" value="1"/>
</dbReference>
<reference evidence="12" key="1">
    <citation type="submission" date="2016-10" db="EMBL/GenBank/DDBJ databases">
        <title>Sequence of Gallionella enrichment culture.</title>
        <authorList>
            <person name="Poehlein A."/>
            <person name="Muehling M."/>
            <person name="Daniel R."/>
        </authorList>
    </citation>
    <scope>NUCLEOTIDE SEQUENCE</scope>
</reference>
<dbReference type="PANTHER" id="PTHR43711">
    <property type="entry name" value="TWO-COMPONENT HISTIDINE KINASE"/>
    <property type="match status" value="1"/>
</dbReference>
<evidence type="ECO:0000259" key="11">
    <source>
        <dbReference type="PROSITE" id="PS50113"/>
    </source>
</evidence>